<dbReference type="EMBL" id="CAEZWG010000079">
    <property type="protein sequence ID" value="CAB4651970.1"/>
    <property type="molecule type" value="Genomic_DNA"/>
</dbReference>
<protein>
    <submittedName>
        <fullName evidence="1">Unannotated protein</fullName>
    </submittedName>
</protein>
<accession>A0A6J6KQA4</accession>
<evidence type="ECO:0000313" key="1">
    <source>
        <dbReference type="EMBL" id="CAB4651970.1"/>
    </source>
</evidence>
<organism evidence="1">
    <name type="scientific">freshwater metagenome</name>
    <dbReference type="NCBI Taxonomy" id="449393"/>
    <lineage>
        <taxon>unclassified sequences</taxon>
        <taxon>metagenomes</taxon>
        <taxon>ecological metagenomes</taxon>
    </lineage>
</organism>
<name>A0A6J6KQA4_9ZZZZ</name>
<reference evidence="1" key="1">
    <citation type="submission" date="2020-05" db="EMBL/GenBank/DDBJ databases">
        <authorList>
            <person name="Chiriac C."/>
            <person name="Salcher M."/>
            <person name="Ghai R."/>
            <person name="Kavagutti S V."/>
        </authorList>
    </citation>
    <scope>NUCLEOTIDE SEQUENCE</scope>
</reference>
<dbReference type="AlphaFoldDB" id="A0A6J6KQA4"/>
<proteinExistence type="predicted"/>
<sequence length="78" mass="7791">MKSFFAAPAKLSPITITIVPVTTGGKSLSIQAVPAALAMKPTTANRTPAATIPPRAAGIPPEVLAAATGAKNANEDPK</sequence>
<gene>
    <name evidence="1" type="ORF">UFOPK2234_00511</name>
</gene>